<dbReference type="RefSeq" id="WP_390314571.1">
    <property type="nucleotide sequence ID" value="NZ_JBHSPB010000002.1"/>
</dbReference>
<dbReference type="InterPro" id="IPR015413">
    <property type="entry name" value="Methionyl/Leucyl_tRNA_Synth"/>
</dbReference>
<dbReference type="EMBL" id="JBHSPB010000002">
    <property type="protein sequence ID" value="MFC5719482.1"/>
    <property type="molecule type" value="Genomic_DNA"/>
</dbReference>
<keyword evidence="2 7" id="KW-0547">Nucleotide-binding</keyword>
<dbReference type="InterPro" id="IPR023458">
    <property type="entry name" value="Met-tRNA_ligase_1"/>
</dbReference>
<dbReference type="Proteomes" id="UP001596083">
    <property type="component" value="Unassembled WGS sequence"/>
</dbReference>
<evidence type="ECO:0000256" key="5">
    <source>
        <dbReference type="ARBA" id="ARBA00023146"/>
    </source>
</evidence>
<evidence type="ECO:0000256" key="1">
    <source>
        <dbReference type="ARBA" id="ARBA00022598"/>
    </source>
</evidence>
<keyword evidence="10" id="KW-1185">Reference proteome</keyword>
<dbReference type="PANTHER" id="PTHR45765:SF1">
    <property type="entry name" value="METHIONINE--TRNA LIGASE, CYTOPLASMIC"/>
    <property type="match status" value="1"/>
</dbReference>
<evidence type="ECO:0000256" key="7">
    <source>
        <dbReference type="RuleBase" id="RU363039"/>
    </source>
</evidence>
<name>A0ABW0YVC7_9ACTN</name>
<dbReference type="GO" id="GO:0016874">
    <property type="term" value="F:ligase activity"/>
    <property type="evidence" value="ECO:0007669"/>
    <property type="project" value="UniProtKB-KW"/>
</dbReference>
<protein>
    <submittedName>
        <fullName evidence="9">Class I tRNA ligase family protein</fullName>
    </submittedName>
</protein>
<evidence type="ECO:0000256" key="4">
    <source>
        <dbReference type="ARBA" id="ARBA00022917"/>
    </source>
</evidence>
<dbReference type="Gene3D" id="3.40.50.620">
    <property type="entry name" value="HUPs"/>
    <property type="match status" value="1"/>
</dbReference>
<reference evidence="10" key="1">
    <citation type="journal article" date="2019" name="Int. J. Syst. Evol. Microbiol.">
        <title>The Global Catalogue of Microorganisms (GCM) 10K type strain sequencing project: providing services to taxonomists for standard genome sequencing and annotation.</title>
        <authorList>
            <consortium name="The Broad Institute Genomics Platform"/>
            <consortium name="The Broad Institute Genome Sequencing Center for Infectious Disease"/>
            <person name="Wu L."/>
            <person name="Ma J."/>
        </authorList>
    </citation>
    <scope>NUCLEOTIDE SEQUENCE [LARGE SCALE GENOMIC DNA]</scope>
    <source>
        <strain evidence="10">CGMCC 4.7304</strain>
    </source>
</reference>
<feature type="domain" description="Methionyl/Leucyl tRNA synthetase" evidence="8">
    <location>
        <begin position="7"/>
        <end position="243"/>
    </location>
</feature>
<evidence type="ECO:0000256" key="2">
    <source>
        <dbReference type="ARBA" id="ARBA00022741"/>
    </source>
</evidence>
<dbReference type="Gene3D" id="2.20.28.20">
    <property type="entry name" value="Methionyl-tRNA synthetase, Zn-domain"/>
    <property type="match status" value="1"/>
</dbReference>
<keyword evidence="4 7" id="KW-0648">Protein biosynthesis</keyword>
<keyword evidence="5 7" id="KW-0030">Aminoacyl-tRNA synthetase</keyword>
<evidence type="ECO:0000313" key="10">
    <source>
        <dbReference type="Proteomes" id="UP001596083"/>
    </source>
</evidence>
<dbReference type="PANTHER" id="PTHR45765">
    <property type="entry name" value="METHIONINE--TRNA LIGASE"/>
    <property type="match status" value="1"/>
</dbReference>
<dbReference type="InterPro" id="IPR029038">
    <property type="entry name" value="MetRS_Zn"/>
</dbReference>
<evidence type="ECO:0000256" key="6">
    <source>
        <dbReference type="ARBA" id="ARBA00047364"/>
    </source>
</evidence>
<proteinExistence type="inferred from homology"/>
<sequence length="535" mass="57190">MSAPLWITATPPAPHGELHIGHLAGPYVAADVLRRFLRADGQDVLLTTGTADHSGSVALRALRQGRKPAEVAEGYREAITADWQRCGVEFDHVVAPRSGTGYRPWVQETFRALYAEGLIAGRARLLPYCEPCGQWLHGAHVTGECPHCGAACGGGHCRACARPNDGADLTAPTCAVCGAAAAPRRCRRLYLALEPLREELADHWRAAALPPRLAALCRALLDDGLPELAVSHPGEWGTPVPVDAFADHRIDARFEEAAITLYGGGLAGPDEDVLPRRTAHFGGFGHAFVQAVLLPALLLARGVKLPQDFFVNETFRRYDEDEHPHPPGGPGRRPEVWALDLLTEFGSDTLRRYVLAARPLARGTGFRREDLVGARRVLDGTWNAWTARLLAAVRERHAGLVPEAAPGGTGWDVLHRRLVRAAEDLREAYAPDSFDPRRAVALLDEVLCATADFGHVNDAVHDTVDGGADDGAALVAQLAVAGALTAWARPVMPEGADRLAASLRLPKGRPVDASALAAPAPGTRLAPPSGPVFGF</sequence>
<keyword evidence="3 7" id="KW-0067">ATP-binding</keyword>
<dbReference type="SUPFAM" id="SSF52374">
    <property type="entry name" value="Nucleotidylyl transferase"/>
    <property type="match status" value="1"/>
</dbReference>
<gene>
    <name evidence="9" type="ORF">ACFP1Z_04685</name>
</gene>
<accession>A0ABW0YVC7</accession>
<evidence type="ECO:0000313" key="9">
    <source>
        <dbReference type="EMBL" id="MFC5719482.1"/>
    </source>
</evidence>
<keyword evidence="1 7" id="KW-0436">Ligase</keyword>
<organism evidence="9 10">
    <name type="scientific">Streptomyces gamaensis</name>
    <dbReference type="NCBI Taxonomy" id="1763542"/>
    <lineage>
        <taxon>Bacteria</taxon>
        <taxon>Bacillati</taxon>
        <taxon>Actinomycetota</taxon>
        <taxon>Actinomycetes</taxon>
        <taxon>Kitasatosporales</taxon>
        <taxon>Streptomycetaceae</taxon>
        <taxon>Streptomyces</taxon>
    </lineage>
</organism>
<comment type="caution">
    <text evidence="9">The sequence shown here is derived from an EMBL/GenBank/DDBJ whole genome shotgun (WGS) entry which is preliminary data.</text>
</comment>
<dbReference type="InterPro" id="IPR014729">
    <property type="entry name" value="Rossmann-like_a/b/a_fold"/>
</dbReference>
<comment type="similarity">
    <text evidence="7">Belongs to the class-I aminoacyl-tRNA synthetase family.</text>
</comment>
<dbReference type="Pfam" id="PF09334">
    <property type="entry name" value="tRNA-synt_1g"/>
    <property type="match status" value="1"/>
</dbReference>
<evidence type="ECO:0000256" key="3">
    <source>
        <dbReference type="ARBA" id="ARBA00022840"/>
    </source>
</evidence>
<evidence type="ECO:0000259" key="8">
    <source>
        <dbReference type="Pfam" id="PF09334"/>
    </source>
</evidence>
<comment type="catalytic activity">
    <reaction evidence="6">
        <text>tRNA(Met) + L-methionine + ATP = L-methionyl-tRNA(Met) + AMP + diphosphate</text>
        <dbReference type="Rhea" id="RHEA:13481"/>
        <dbReference type="Rhea" id="RHEA-COMP:9667"/>
        <dbReference type="Rhea" id="RHEA-COMP:9698"/>
        <dbReference type="ChEBI" id="CHEBI:30616"/>
        <dbReference type="ChEBI" id="CHEBI:33019"/>
        <dbReference type="ChEBI" id="CHEBI:57844"/>
        <dbReference type="ChEBI" id="CHEBI:78442"/>
        <dbReference type="ChEBI" id="CHEBI:78530"/>
        <dbReference type="ChEBI" id="CHEBI:456215"/>
        <dbReference type="EC" id="6.1.1.10"/>
    </reaction>
</comment>